<evidence type="ECO:0000313" key="1">
    <source>
        <dbReference type="EMBL" id="SZX69275.1"/>
    </source>
</evidence>
<gene>
    <name evidence="1" type="ORF">BQ4739_LOCUS9566</name>
</gene>
<evidence type="ECO:0000313" key="2">
    <source>
        <dbReference type="Proteomes" id="UP000256970"/>
    </source>
</evidence>
<proteinExistence type="predicted"/>
<dbReference type="Proteomes" id="UP000256970">
    <property type="component" value="Unassembled WGS sequence"/>
</dbReference>
<protein>
    <submittedName>
        <fullName evidence="1">Uncharacterized protein</fullName>
    </submittedName>
</protein>
<sequence>MPSLDETTLISCTLGTTCPGTAPVAVKITDGTTVKCITTNTPCPDTSPVAVKDQVGSTTGCIITDTFCPDTAPVAIKNQAGFTTDCISTDTPCPISNSLIFYSGSPSVRIECRVNPGGCNVPFFSRQACPVSATTSQLNYPVEVMLTDPSGCGGATGTCTTSRVIACYAPGTDCPAEYSLRFYSNPNGPDSTPELVECRQQRQACDLTAAGMGALDPNGGSYTIAVTNGQALDGCVAAGSSACPADYPIKHIDAVSGAFVSCGKSM</sequence>
<name>A0A383VUW5_TETOB</name>
<reference evidence="1 2" key="1">
    <citation type="submission" date="2016-10" db="EMBL/GenBank/DDBJ databases">
        <authorList>
            <person name="Cai Z."/>
        </authorList>
    </citation>
    <scope>NUCLEOTIDE SEQUENCE [LARGE SCALE GENOMIC DNA]</scope>
</reference>
<dbReference type="AlphaFoldDB" id="A0A383VUW5"/>
<keyword evidence="2" id="KW-1185">Reference proteome</keyword>
<accession>A0A383VUW5</accession>
<organism evidence="1 2">
    <name type="scientific">Tetradesmus obliquus</name>
    <name type="common">Green alga</name>
    <name type="synonym">Acutodesmus obliquus</name>
    <dbReference type="NCBI Taxonomy" id="3088"/>
    <lineage>
        <taxon>Eukaryota</taxon>
        <taxon>Viridiplantae</taxon>
        <taxon>Chlorophyta</taxon>
        <taxon>core chlorophytes</taxon>
        <taxon>Chlorophyceae</taxon>
        <taxon>CS clade</taxon>
        <taxon>Sphaeropleales</taxon>
        <taxon>Scenedesmaceae</taxon>
        <taxon>Tetradesmus</taxon>
    </lineage>
</organism>
<dbReference type="EMBL" id="FNXT01000917">
    <property type="protein sequence ID" value="SZX69275.1"/>
    <property type="molecule type" value="Genomic_DNA"/>
</dbReference>